<dbReference type="EMBL" id="JAANYQ010000021">
    <property type="protein sequence ID" value="KAF4119782.1"/>
    <property type="molecule type" value="Genomic_DNA"/>
</dbReference>
<feature type="domain" description="Nudix hydrolase" evidence="2">
    <location>
        <begin position="36"/>
        <end position="220"/>
    </location>
</feature>
<gene>
    <name evidence="3" type="ORF">GMORB2_4448</name>
</gene>
<dbReference type="GeneID" id="55970676"/>
<name>A0A9P4YQ64_9HYPO</name>
<feature type="region of interest" description="Disordered" evidence="1">
    <location>
        <begin position="137"/>
        <end position="181"/>
    </location>
</feature>
<dbReference type="InterPro" id="IPR015797">
    <property type="entry name" value="NUDIX_hydrolase-like_dom_sf"/>
</dbReference>
<dbReference type="Gene3D" id="3.90.79.10">
    <property type="entry name" value="Nucleoside Triphosphate Pyrophosphohydrolase"/>
    <property type="match status" value="1"/>
</dbReference>
<dbReference type="PANTHER" id="PTHR43736:SF1">
    <property type="entry name" value="DIHYDRONEOPTERIN TRIPHOSPHATE DIPHOSPHATASE"/>
    <property type="match status" value="1"/>
</dbReference>
<comment type="caution">
    <text evidence="3">The sequence shown here is derived from an EMBL/GenBank/DDBJ whole genome shotgun (WGS) entry which is preliminary data.</text>
</comment>
<organism evidence="3 4">
    <name type="scientific">Geosmithia morbida</name>
    <dbReference type="NCBI Taxonomy" id="1094350"/>
    <lineage>
        <taxon>Eukaryota</taxon>
        <taxon>Fungi</taxon>
        <taxon>Dikarya</taxon>
        <taxon>Ascomycota</taxon>
        <taxon>Pezizomycotina</taxon>
        <taxon>Sordariomycetes</taxon>
        <taxon>Hypocreomycetidae</taxon>
        <taxon>Hypocreales</taxon>
        <taxon>Bionectriaceae</taxon>
        <taxon>Geosmithia</taxon>
    </lineage>
</organism>
<reference evidence="3" key="1">
    <citation type="submission" date="2020-03" db="EMBL/GenBank/DDBJ databases">
        <title>Site-based positive gene gene selection in Geosmithia morbida across the United States reveals a broad range of putative effectors and factors for local host and environmental adapation.</title>
        <authorList>
            <person name="Onufrak A."/>
            <person name="Murdoch R.W."/>
            <person name="Gazis R."/>
            <person name="Huff M."/>
            <person name="Staton M."/>
            <person name="Klingeman W."/>
            <person name="Hadziabdic D."/>
        </authorList>
    </citation>
    <scope>NUCLEOTIDE SEQUENCE</scope>
    <source>
        <strain evidence="3">1262</strain>
    </source>
</reference>
<dbReference type="PANTHER" id="PTHR43736">
    <property type="entry name" value="ADP-RIBOSE PYROPHOSPHATASE"/>
    <property type="match status" value="1"/>
</dbReference>
<dbReference type="PROSITE" id="PS51462">
    <property type="entry name" value="NUDIX"/>
    <property type="match status" value="1"/>
</dbReference>
<evidence type="ECO:0000313" key="3">
    <source>
        <dbReference type="EMBL" id="KAF4119782.1"/>
    </source>
</evidence>
<dbReference type="Proteomes" id="UP000749293">
    <property type="component" value="Unassembled WGS sequence"/>
</dbReference>
<proteinExistence type="predicted"/>
<accession>A0A9P4YQ64</accession>
<sequence>MAFQPKFPFSRSEDLSGWDVPRTRWLDSQAAQGTMLNGLMTSAIVFDTDQERRRILLLKRAAHDSMPNRWEPPGGGVDAEDASILNACARELYEEAGLVATRVVREVVEGRRTFKNRTGERVFVAVVFEVEVCNDDEMGEDDQRSSGDGISGRTGERGEDSQRSEDGIPVRTGERSEKTEVELRVKLDHNEHSAWRWATEEEVRREKMMGQDKDGKTVILGDMPITDRHVRDMLLGEFAKKRSQIA</sequence>
<dbReference type="SUPFAM" id="SSF55811">
    <property type="entry name" value="Nudix"/>
    <property type="match status" value="1"/>
</dbReference>
<evidence type="ECO:0000256" key="1">
    <source>
        <dbReference type="SAM" id="MobiDB-lite"/>
    </source>
</evidence>
<evidence type="ECO:0000313" key="4">
    <source>
        <dbReference type="Proteomes" id="UP000749293"/>
    </source>
</evidence>
<dbReference type="AlphaFoldDB" id="A0A9P4YQ64"/>
<protein>
    <submittedName>
        <fullName evidence="3">8-oxo-dGTP pyrophosphatase MutT, NUDIX family</fullName>
    </submittedName>
</protein>
<feature type="compositionally biased region" description="Basic and acidic residues" evidence="1">
    <location>
        <begin position="154"/>
        <end position="181"/>
    </location>
</feature>
<dbReference type="InterPro" id="IPR000086">
    <property type="entry name" value="NUDIX_hydrolase_dom"/>
</dbReference>
<dbReference type="RefSeq" id="XP_035318434.1">
    <property type="nucleotide sequence ID" value="XM_035466423.1"/>
</dbReference>
<keyword evidence="4" id="KW-1185">Reference proteome</keyword>
<evidence type="ECO:0000259" key="2">
    <source>
        <dbReference type="PROSITE" id="PS51462"/>
    </source>
</evidence>
<dbReference type="CDD" id="cd02883">
    <property type="entry name" value="NUDIX_Hydrolase"/>
    <property type="match status" value="1"/>
</dbReference>
<dbReference type="OrthoDB" id="276276at2759"/>
<dbReference type="Pfam" id="PF00293">
    <property type="entry name" value="NUDIX"/>
    <property type="match status" value="1"/>
</dbReference>